<dbReference type="InterPro" id="IPR001647">
    <property type="entry name" value="HTH_TetR"/>
</dbReference>
<organism evidence="5 6">
    <name type="scientific">Pseudomonas folii</name>
    <dbReference type="NCBI Taxonomy" id="2762593"/>
    <lineage>
        <taxon>Bacteria</taxon>
        <taxon>Pseudomonadati</taxon>
        <taxon>Pseudomonadota</taxon>
        <taxon>Gammaproteobacteria</taxon>
        <taxon>Pseudomonadales</taxon>
        <taxon>Pseudomonadaceae</taxon>
        <taxon>Pseudomonas</taxon>
    </lineage>
</organism>
<gene>
    <name evidence="5" type="primary">rutR</name>
    <name evidence="5" type="ORF">H8S59_22480</name>
</gene>
<dbReference type="Gene3D" id="1.10.10.60">
    <property type="entry name" value="Homeodomain-like"/>
    <property type="match status" value="1"/>
</dbReference>
<evidence type="ECO:0000256" key="1">
    <source>
        <dbReference type="ARBA" id="ARBA00023125"/>
    </source>
</evidence>
<dbReference type="PROSITE" id="PS50977">
    <property type="entry name" value="HTH_TETR_2"/>
    <property type="match status" value="1"/>
</dbReference>
<name>A0ABR7B5T8_9PSED</name>
<feature type="compositionally biased region" description="Basic residues" evidence="3">
    <location>
        <begin position="28"/>
        <end position="39"/>
    </location>
</feature>
<feature type="region of interest" description="Disordered" evidence="3">
    <location>
        <begin position="1"/>
        <end position="49"/>
    </location>
</feature>
<dbReference type="Pfam" id="PF00440">
    <property type="entry name" value="TetR_N"/>
    <property type="match status" value="1"/>
</dbReference>
<evidence type="ECO:0000313" key="5">
    <source>
        <dbReference type="EMBL" id="MBC3952551.1"/>
    </source>
</evidence>
<dbReference type="Pfam" id="PF08362">
    <property type="entry name" value="TetR_C_3"/>
    <property type="match status" value="1"/>
</dbReference>
<keyword evidence="6" id="KW-1185">Reference proteome</keyword>
<reference evidence="5 6" key="1">
    <citation type="submission" date="2020-08" db="EMBL/GenBank/DDBJ databases">
        <title>Putative novel bacterial strains isolated from necrotic wheat leaf tissues caused by Xanthomonas translucens.</title>
        <authorList>
            <person name="Tambong J.T."/>
        </authorList>
    </citation>
    <scope>NUCLEOTIDE SEQUENCE [LARGE SCALE GENOMIC DNA]</scope>
    <source>
        <strain evidence="5 6">DOAB 1069</strain>
    </source>
</reference>
<dbReference type="InterPro" id="IPR009057">
    <property type="entry name" value="Homeodomain-like_sf"/>
</dbReference>
<evidence type="ECO:0000256" key="3">
    <source>
        <dbReference type="SAM" id="MobiDB-lite"/>
    </source>
</evidence>
<comment type="caution">
    <text evidence="5">The sequence shown here is derived from an EMBL/GenBank/DDBJ whole genome shotgun (WGS) entry which is preliminary data.</text>
</comment>
<dbReference type="PRINTS" id="PR00455">
    <property type="entry name" value="HTHTETR"/>
</dbReference>
<accession>A0ABR7B5T8</accession>
<dbReference type="Gene3D" id="1.10.357.10">
    <property type="entry name" value="Tetracycline Repressor, domain 2"/>
    <property type="match status" value="1"/>
</dbReference>
<dbReference type="PANTHER" id="PTHR30328:SF54">
    <property type="entry name" value="HTH-TYPE TRANSCRIPTIONAL REPRESSOR SCO4008"/>
    <property type="match status" value="1"/>
</dbReference>
<feature type="DNA-binding region" description="H-T-H motif" evidence="2">
    <location>
        <begin position="80"/>
        <end position="99"/>
    </location>
</feature>
<dbReference type="InterPro" id="IPR036271">
    <property type="entry name" value="Tet_transcr_reg_TetR-rel_C_sf"/>
</dbReference>
<dbReference type="RefSeq" id="WP_187522850.1">
    <property type="nucleotide sequence ID" value="NZ_JACONW010000152.1"/>
</dbReference>
<dbReference type="EMBL" id="JACONW010000152">
    <property type="protein sequence ID" value="MBC3952551.1"/>
    <property type="molecule type" value="Genomic_DNA"/>
</dbReference>
<proteinExistence type="predicted"/>
<evidence type="ECO:0000256" key="2">
    <source>
        <dbReference type="PROSITE-ProRule" id="PRU00335"/>
    </source>
</evidence>
<protein>
    <submittedName>
        <fullName evidence="5">HTH-type transcriptional regulator RutR</fullName>
    </submittedName>
</protein>
<dbReference type="Proteomes" id="UP000651852">
    <property type="component" value="Unassembled WGS sequence"/>
</dbReference>
<sequence>MNNEPPVVPSKSVKRSRVLKPKAPAVKAKAKPVAKGKGKGTREASASTVKRRMRLVEGKRAAILEAALEIFSRFGLHGTSLDQVASMADVSKTNLLYYFASKEELYTSVLRQLLDVWLKPLRGFSAEQDPIEAISEYIRVKLELSRDHPAESRLFCLEIIQGAPLMLAELEQPLRDIVEAKVSVIQGWIEAGKLAPVEPHHLIFSLWATTQHYADFASQINAVTGKTLDDPVFFAHTLENLQALVLNGIRPRVQAADSQQ</sequence>
<dbReference type="SUPFAM" id="SSF46689">
    <property type="entry name" value="Homeodomain-like"/>
    <property type="match status" value="1"/>
</dbReference>
<evidence type="ECO:0000259" key="4">
    <source>
        <dbReference type="PROSITE" id="PS50977"/>
    </source>
</evidence>
<dbReference type="PANTHER" id="PTHR30328">
    <property type="entry name" value="TRANSCRIPTIONAL REPRESSOR"/>
    <property type="match status" value="1"/>
</dbReference>
<dbReference type="NCBIfam" id="NF011584">
    <property type="entry name" value="PRK15008.1"/>
    <property type="match status" value="1"/>
</dbReference>
<keyword evidence="1 2" id="KW-0238">DNA-binding</keyword>
<feature type="domain" description="HTH tetR-type" evidence="4">
    <location>
        <begin position="57"/>
        <end position="117"/>
    </location>
</feature>
<dbReference type="InterPro" id="IPR050109">
    <property type="entry name" value="HTH-type_TetR-like_transc_reg"/>
</dbReference>
<dbReference type="SUPFAM" id="SSF48498">
    <property type="entry name" value="Tetracyclin repressor-like, C-terminal domain"/>
    <property type="match status" value="1"/>
</dbReference>
<evidence type="ECO:0000313" key="6">
    <source>
        <dbReference type="Proteomes" id="UP000651852"/>
    </source>
</evidence>
<dbReference type="InterPro" id="IPR013573">
    <property type="entry name" value="Tscrpt_reg_YcdC_C"/>
</dbReference>